<accession>A0ABU0JT55</accession>
<keyword evidence="1" id="KW-0472">Membrane</keyword>
<gene>
    <name evidence="2" type="ORF">QOZ93_002019</name>
</gene>
<protein>
    <submittedName>
        <fullName evidence="2">Uncharacterized protein</fullName>
    </submittedName>
</protein>
<evidence type="ECO:0000256" key="1">
    <source>
        <dbReference type="SAM" id="Phobius"/>
    </source>
</evidence>
<evidence type="ECO:0000313" key="2">
    <source>
        <dbReference type="EMBL" id="MDQ0480271.1"/>
    </source>
</evidence>
<name>A0ABU0JT55_HATLI</name>
<proteinExistence type="predicted"/>
<reference evidence="2 3" key="1">
    <citation type="submission" date="2023-07" db="EMBL/GenBank/DDBJ databases">
        <title>Genomic Encyclopedia of Type Strains, Phase IV (KMG-IV): sequencing the most valuable type-strain genomes for metagenomic binning, comparative biology and taxonomic classification.</title>
        <authorList>
            <person name="Goeker M."/>
        </authorList>
    </citation>
    <scope>NUCLEOTIDE SEQUENCE [LARGE SCALE GENOMIC DNA]</scope>
    <source>
        <strain evidence="2 3">DSM 1400</strain>
    </source>
</reference>
<keyword evidence="1" id="KW-0812">Transmembrane</keyword>
<sequence length="118" mass="14099">MNTFIETILKNKENPYSENIKKELENLDIETIKESDLSVLDSTFTEEINLLFCLEYKLLIEKDSKKLAYLNYLISYYIFIILTPPFSQELAMKYSENAIKLDYKNEYLEWLKYVKQGN</sequence>
<evidence type="ECO:0000313" key="3">
    <source>
        <dbReference type="Proteomes" id="UP001224418"/>
    </source>
</evidence>
<organism evidence="2 3">
    <name type="scientific">Hathewaya limosa</name>
    <name type="common">Clostridium limosum</name>
    <dbReference type="NCBI Taxonomy" id="1536"/>
    <lineage>
        <taxon>Bacteria</taxon>
        <taxon>Bacillati</taxon>
        <taxon>Bacillota</taxon>
        <taxon>Clostridia</taxon>
        <taxon>Eubacteriales</taxon>
        <taxon>Clostridiaceae</taxon>
        <taxon>Hathewaya</taxon>
    </lineage>
</organism>
<comment type="caution">
    <text evidence="2">The sequence shown here is derived from an EMBL/GenBank/DDBJ whole genome shotgun (WGS) entry which is preliminary data.</text>
</comment>
<dbReference type="RefSeq" id="WP_307356146.1">
    <property type="nucleotide sequence ID" value="NZ_BAAACJ010000013.1"/>
</dbReference>
<keyword evidence="1" id="KW-1133">Transmembrane helix</keyword>
<feature type="transmembrane region" description="Helical" evidence="1">
    <location>
        <begin position="67"/>
        <end position="86"/>
    </location>
</feature>
<dbReference type="Proteomes" id="UP001224418">
    <property type="component" value="Unassembled WGS sequence"/>
</dbReference>
<dbReference type="EMBL" id="JAUSWN010000017">
    <property type="protein sequence ID" value="MDQ0480271.1"/>
    <property type="molecule type" value="Genomic_DNA"/>
</dbReference>
<keyword evidence="3" id="KW-1185">Reference proteome</keyword>